<evidence type="ECO:0000313" key="2">
    <source>
        <dbReference type="Proteomes" id="UP000094526"/>
    </source>
</evidence>
<evidence type="ECO:0000313" key="1">
    <source>
        <dbReference type="EMBL" id="OCT47516.1"/>
    </source>
</evidence>
<dbReference type="Proteomes" id="UP000094526">
    <property type="component" value="Unassembled WGS sequence"/>
</dbReference>
<protein>
    <submittedName>
        <fullName evidence="1">Uncharacterized protein</fullName>
    </submittedName>
</protein>
<dbReference type="AlphaFoldDB" id="A0A1C1CGC9"/>
<dbReference type="EMBL" id="LGRB01000013">
    <property type="protein sequence ID" value="OCT47516.1"/>
    <property type="molecule type" value="Genomic_DNA"/>
</dbReference>
<proteinExistence type="predicted"/>
<dbReference type="VEuPathDB" id="FungiDB:CLCR_03612"/>
<keyword evidence="2" id="KW-1185">Reference proteome</keyword>
<name>A0A1C1CGC9_9EURO</name>
<gene>
    <name evidence="1" type="ORF">CLCR_03612</name>
</gene>
<sequence>MAVNRVHFVETNNRPNTEAAELERPTKVITLEDAGIPVETELLKRYPPPHPRPHRREFAVSRSLLPRLPVLNAPSNITSAPMVENVNDGLNFGFFAPNDPFKGPYGDQYRNVCGTGGPDRVNRRPLAQGGSDEQLESTRFLGVTCPDVNWFDNPSATPSSYTTAARLHSTRNTYAEWQSTEPATEQYHSLYSEPHPAKVEYELPVPRLRSPLPWTEKDSRLERTMQDATGEMYQKLRDTLLDSAWGGKRGRMRYAKGAISASVLLTAAVSLGPEGAVQAGEGVNTDDFETNVDWGCGIACFCGAHGCPGTEAMRRAIGRKGAFTQQSIAKYDDSKAKT</sequence>
<comment type="caution">
    <text evidence="1">The sequence shown here is derived from an EMBL/GenBank/DDBJ whole genome shotgun (WGS) entry which is preliminary data.</text>
</comment>
<reference evidence="2" key="1">
    <citation type="submission" date="2015-07" db="EMBL/GenBank/DDBJ databases">
        <authorList>
            <person name="Teixeira M.M."/>
            <person name="Souza R.C."/>
            <person name="Almeida L.G."/>
            <person name="Vicente V.A."/>
            <person name="de Hoog S."/>
            <person name="Bocca A.L."/>
            <person name="de Almeida S.R."/>
            <person name="Vasconcelos A.T."/>
            <person name="Felipe M.S."/>
        </authorList>
    </citation>
    <scope>NUCLEOTIDE SEQUENCE [LARGE SCALE GENOMIC DNA]</scope>
    <source>
        <strain evidence="2">KSF</strain>
    </source>
</reference>
<accession>A0A1C1CGC9</accession>
<organism evidence="1 2">
    <name type="scientific">Cladophialophora carrionii</name>
    <dbReference type="NCBI Taxonomy" id="86049"/>
    <lineage>
        <taxon>Eukaryota</taxon>
        <taxon>Fungi</taxon>
        <taxon>Dikarya</taxon>
        <taxon>Ascomycota</taxon>
        <taxon>Pezizomycotina</taxon>
        <taxon>Eurotiomycetes</taxon>
        <taxon>Chaetothyriomycetidae</taxon>
        <taxon>Chaetothyriales</taxon>
        <taxon>Herpotrichiellaceae</taxon>
        <taxon>Cladophialophora</taxon>
    </lineage>
</organism>